<dbReference type="Proteomes" id="UP000676428">
    <property type="component" value="Chromosome"/>
</dbReference>
<dbReference type="Gene3D" id="3.30.70.270">
    <property type="match status" value="1"/>
</dbReference>
<name>A0ABX8DFF9_9GAMM</name>
<gene>
    <name evidence="4" type="ORF">KHX94_00705</name>
</gene>
<feature type="domain" description="GGDEF" evidence="3">
    <location>
        <begin position="206"/>
        <end position="341"/>
    </location>
</feature>
<feature type="coiled-coil region" evidence="2">
    <location>
        <begin position="151"/>
        <end position="178"/>
    </location>
</feature>
<dbReference type="InterPro" id="IPR043128">
    <property type="entry name" value="Rev_trsase/Diguanyl_cyclase"/>
</dbReference>
<evidence type="ECO:0000313" key="4">
    <source>
        <dbReference type="EMBL" id="QVK23371.1"/>
    </source>
</evidence>
<protein>
    <recommendedName>
        <fullName evidence="1">diguanylate cyclase</fullName>
        <ecNumber evidence="1">2.7.7.65</ecNumber>
    </recommendedName>
</protein>
<evidence type="ECO:0000256" key="1">
    <source>
        <dbReference type="ARBA" id="ARBA00012528"/>
    </source>
</evidence>
<dbReference type="PANTHER" id="PTHR45138">
    <property type="entry name" value="REGULATORY COMPONENTS OF SENSORY TRANSDUCTION SYSTEM"/>
    <property type="match status" value="1"/>
</dbReference>
<dbReference type="InterPro" id="IPR029787">
    <property type="entry name" value="Nucleotide_cyclase"/>
</dbReference>
<dbReference type="NCBIfam" id="TIGR00254">
    <property type="entry name" value="GGDEF"/>
    <property type="match status" value="1"/>
</dbReference>
<reference evidence="4 5" key="1">
    <citation type="journal article" date="2012" name="Int. J. Syst. Evol. Microbiol.">
        <title>Shewanella dokdonensis sp. nov., isolated from seawater.</title>
        <authorList>
            <person name="Sung H.R."/>
            <person name="Yoon J.H."/>
            <person name="Ghim S.Y."/>
        </authorList>
    </citation>
    <scope>NUCLEOTIDE SEQUENCE [LARGE SCALE GENOMIC DNA]</scope>
    <source>
        <strain evidence="4 5">DSM 23626</strain>
    </source>
</reference>
<dbReference type="SMART" id="SM00267">
    <property type="entry name" value="GGDEF"/>
    <property type="match status" value="1"/>
</dbReference>
<dbReference type="PANTHER" id="PTHR45138:SF2">
    <property type="entry name" value="DIGUANYLATE CYCLASE VDCA"/>
    <property type="match status" value="1"/>
</dbReference>
<dbReference type="InterPro" id="IPR050469">
    <property type="entry name" value="Diguanylate_Cyclase"/>
</dbReference>
<dbReference type="EMBL" id="CP074572">
    <property type="protein sequence ID" value="QVK23371.1"/>
    <property type="molecule type" value="Genomic_DNA"/>
</dbReference>
<dbReference type="SUPFAM" id="SSF55073">
    <property type="entry name" value="Nucleotide cyclase"/>
    <property type="match status" value="1"/>
</dbReference>
<dbReference type="EC" id="2.7.7.65" evidence="1"/>
<dbReference type="RefSeq" id="WP_213681999.1">
    <property type="nucleotide sequence ID" value="NZ_CP074572.1"/>
</dbReference>
<evidence type="ECO:0000313" key="5">
    <source>
        <dbReference type="Proteomes" id="UP000676428"/>
    </source>
</evidence>
<evidence type="ECO:0000259" key="3">
    <source>
        <dbReference type="PROSITE" id="PS50887"/>
    </source>
</evidence>
<accession>A0ABX8DFF9</accession>
<evidence type="ECO:0000256" key="2">
    <source>
        <dbReference type="SAM" id="Coils"/>
    </source>
</evidence>
<keyword evidence="5" id="KW-1185">Reference proteome</keyword>
<keyword evidence="2" id="KW-0175">Coiled coil</keyword>
<dbReference type="InterPro" id="IPR000160">
    <property type="entry name" value="GGDEF_dom"/>
</dbReference>
<dbReference type="Pfam" id="PF00990">
    <property type="entry name" value="GGDEF"/>
    <property type="match status" value="1"/>
</dbReference>
<proteinExistence type="predicted"/>
<dbReference type="PROSITE" id="PS50887">
    <property type="entry name" value="GGDEF"/>
    <property type="match status" value="1"/>
</dbReference>
<organism evidence="4 5">
    <name type="scientific">Shewanella dokdonensis</name>
    <dbReference type="NCBI Taxonomy" id="712036"/>
    <lineage>
        <taxon>Bacteria</taxon>
        <taxon>Pseudomonadati</taxon>
        <taxon>Pseudomonadota</taxon>
        <taxon>Gammaproteobacteria</taxon>
        <taxon>Alteromonadales</taxon>
        <taxon>Shewanellaceae</taxon>
        <taxon>Shewanella</taxon>
    </lineage>
</organism>
<dbReference type="CDD" id="cd01949">
    <property type="entry name" value="GGDEF"/>
    <property type="match status" value="1"/>
</dbReference>
<sequence>MTQSLLQQAAQYLKKALPLMLKYQIPTTPTNYALWYTYVSEQNSQLNAQLDEVISQYQTCPPTTAEVLYQQHLGDPKDLNVHNLRQNMEAMTTELSQSLRDTSIDTDSFRNKLEANFGKLSLLEQESFSLEQVMDMVRGLVQDSDDIINSTTYFTRQLDKAQQEIEALRQRLSTAEHDVMYDALTGCFNRRAFNLDLHALLQQSPEGTCLILSDIDHFKDFNDTYGHVLGDQVLKAVSKRMQDSCRDGIKLYRFGGEEFAVIVPKSQQRIARQLAESMRRSLEKVTVRDRKQHASVGNISASFGVSEWQPKDSTASLIERTDQLLYEAKRLGRNRVMPING</sequence>